<dbReference type="EMBL" id="UAWN01000012">
    <property type="protein sequence ID" value="SQC15591.1"/>
    <property type="molecule type" value="Genomic_DNA"/>
</dbReference>
<evidence type="ECO:0000313" key="2">
    <source>
        <dbReference type="Proteomes" id="UP000251088"/>
    </source>
</evidence>
<dbReference type="SUPFAM" id="SSF52833">
    <property type="entry name" value="Thioredoxin-like"/>
    <property type="match status" value="1"/>
</dbReference>
<evidence type="ECO:0000313" key="1">
    <source>
        <dbReference type="EMBL" id="SQC15591.1"/>
    </source>
</evidence>
<dbReference type="AlphaFoldDB" id="A0A2X3CT28"/>
<dbReference type="CDD" id="cd02976">
    <property type="entry name" value="NrdH"/>
    <property type="match status" value="1"/>
</dbReference>
<protein>
    <submittedName>
        <fullName evidence="1">Glutaredoxin-like protein NrdH</fullName>
    </submittedName>
</protein>
<accession>A0A2X3CT28</accession>
<sequence length="52" mass="5830">MVNVDQQPDAADTLREQGFRQLPVVIAGELRWSGFRPDMINRLRPSFTAASA</sequence>
<dbReference type="Gene3D" id="3.40.30.10">
    <property type="entry name" value="Glutaredoxin"/>
    <property type="match status" value="1"/>
</dbReference>
<dbReference type="Proteomes" id="UP000251088">
    <property type="component" value="Unassembled WGS sequence"/>
</dbReference>
<reference evidence="1 2" key="1">
    <citation type="submission" date="2018-06" db="EMBL/GenBank/DDBJ databases">
        <authorList>
            <consortium name="Pathogen Informatics"/>
            <person name="Doyle S."/>
        </authorList>
    </citation>
    <scope>NUCLEOTIDE SEQUENCE [LARGE SCALE GENOMIC DNA]</scope>
    <source>
        <strain evidence="1 2">NCTC9128</strain>
    </source>
</reference>
<dbReference type="InterPro" id="IPR036249">
    <property type="entry name" value="Thioredoxin-like_sf"/>
</dbReference>
<organism evidence="1 2">
    <name type="scientific">Klebsiella pneumoniae</name>
    <dbReference type="NCBI Taxonomy" id="573"/>
    <lineage>
        <taxon>Bacteria</taxon>
        <taxon>Pseudomonadati</taxon>
        <taxon>Pseudomonadota</taxon>
        <taxon>Gammaproteobacteria</taxon>
        <taxon>Enterobacterales</taxon>
        <taxon>Enterobacteriaceae</taxon>
        <taxon>Klebsiella/Raoultella group</taxon>
        <taxon>Klebsiella</taxon>
        <taxon>Klebsiella pneumoniae complex</taxon>
    </lineage>
</organism>
<proteinExistence type="predicted"/>
<gene>
    <name evidence="1" type="primary">nrdH</name>
    <name evidence="1" type="ORF">NCTC9128_03686</name>
</gene>
<name>A0A2X3CT28_KLEPN</name>